<dbReference type="PANTHER" id="PTHR43273:SF3">
    <property type="entry name" value="ANAEROBIC SULFATASE-MATURATING ENZYME HOMOLOG ASLB-RELATED"/>
    <property type="match status" value="1"/>
</dbReference>
<dbReference type="EMBL" id="BAAAES010000008">
    <property type="protein sequence ID" value="GAA0667146.1"/>
    <property type="molecule type" value="Genomic_DNA"/>
</dbReference>
<evidence type="ECO:0000256" key="5">
    <source>
        <dbReference type="ARBA" id="ARBA00023014"/>
    </source>
</evidence>
<proteinExistence type="inferred from homology"/>
<keyword evidence="3" id="KW-0479">Metal-binding</keyword>
<dbReference type="InterPro" id="IPR013785">
    <property type="entry name" value="Aldolase_TIM"/>
</dbReference>
<evidence type="ECO:0000313" key="9">
    <source>
        <dbReference type="Proteomes" id="UP001500238"/>
    </source>
</evidence>
<dbReference type="Gene3D" id="3.20.20.70">
    <property type="entry name" value="Aldolase class I"/>
    <property type="match status" value="1"/>
</dbReference>
<dbReference type="Pfam" id="PF04055">
    <property type="entry name" value="Radical_SAM"/>
    <property type="match status" value="1"/>
</dbReference>
<gene>
    <name evidence="8" type="primary">hxsB</name>
    <name evidence="8" type="ORF">GCM10009102_16410</name>
</gene>
<comment type="cofactor">
    <cofactor evidence="1">
        <name>[4Fe-4S] cluster</name>
        <dbReference type="ChEBI" id="CHEBI:49883"/>
    </cofactor>
</comment>
<name>A0ABN1HU28_9SPHN</name>
<comment type="caution">
    <text evidence="8">The sequence shown here is derived from an EMBL/GenBank/DDBJ whole genome shotgun (WGS) entry which is preliminary data.</text>
</comment>
<dbReference type="Proteomes" id="UP001500238">
    <property type="component" value="Unassembled WGS sequence"/>
</dbReference>
<evidence type="ECO:0000256" key="6">
    <source>
        <dbReference type="ARBA" id="ARBA00023601"/>
    </source>
</evidence>
<dbReference type="RefSeq" id="WP_243848131.1">
    <property type="nucleotide sequence ID" value="NZ_BAAAES010000008.1"/>
</dbReference>
<evidence type="ECO:0000256" key="1">
    <source>
        <dbReference type="ARBA" id="ARBA00001966"/>
    </source>
</evidence>
<evidence type="ECO:0000256" key="4">
    <source>
        <dbReference type="ARBA" id="ARBA00023004"/>
    </source>
</evidence>
<evidence type="ECO:0000256" key="3">
    <source>
        <dbReference type="ARBA" id="ARBA00022723"/>
    </source>
</evidence>
<comment type="similarity">
    <text evidence="6">Belongs to the radical SAM superfamily. Anaerobic sulfatase-maturating enzyme family.</text>
</comment>
<dbReference type="PANTHER" id="PTHR43273">
    <property type="entry name" value="ANAEROBIC SULFATASE-MATURATING ENZYME HOMOLOG ASLB-RELATED"/>
    <property type="match status" value="1"/>
</dbReference>
<dbReference type="InterPro" id="IPR007197">
    <property type="entry name" value="rSAM"/>
</dbReference>
<keyword evidence="5" id="KW-0411">Iron-sulfur</keyword>
<reference evidence="8 9" key="1">
    <citation type="journal article" date="2019" name="Int. J. Syst. Evol. Microbiol.">
        <title>The Global Catalogue of Microorganisms (GCM) 10K type strain sequencing project: providing services to taxonomists for standard genome sequencing and annotation.</title>
        <authorList>
            <consortium name="The Broad Institute Genomics Platform"/>
            <consortium name="The Broad Institute Genome Sequencing Center for Infectious Disease"/>
            <person name="Wu L."/>
            <person name="Ma J."/>
        </authorList>
    </citation>
    <scope>NUCLEOTIDE SEQUENCE [LARGE SCALE GENOMIC DNA]</scope>
    <source>
        <strain evidence="8 9">JCM 14603</strain>
    </source>
</reference>
<protein>
    <submittedName>
        <fullName evidence="8">His-Xaa-Ser system radical SAM maturase HxsB</fullName>
    </submittedName>
</protein>
<organism evidence="8 9">
    <name type="scientific">Sphingomonas insulae</name>
    <dbReference type="NCBI Taxonomy" id="424800"/>
    <lineage>
        <taxon>Bacteria</taxon>
        <taxon>Pseudomonadati</taxon>
        <taxon>Pseudomonadota</taxon>
        <taxon>Alphaproteobacteria</taxon>
        <taxon>Sphingomonadales</taxon>
        <taxon>Sphingomonadaceae</taxon>
        <taxon>Sphingomonas</taxon>
    </lineage>
</organism>
<dbReference type="CDD" id="cd01335">
    <property type="entry name" value="Radical_SAM"/>
    <property type="match status" value="1"/>
</dbReference>
<dbReference type="SFLD" id="SFLDG01384">
    <property type="entry name" value="thioether_bond_formation_requi"/>
    <property type="match status" value="1"/>
</dbReference>
<dbReference type="SFLD" id="SFLDG01067">
    <property type="entry name" value="SPASM/twitch_domain_containing"/>
    <property type="match status" value="1"/>
</dbReference>
<evidence type="ECO:0000259" key="7">
    <source>
        <dbReference type="Pfam" id="PF04055"/>
    </source>
</evidence>
<dbReference type="SFLD" id="SFLDG01386">
    <property type="entry name" value="main_SPASM_domain-containing"/>
    <property type="match status" value="1"/>
</dbReference>
<evidence type="ECO:0000256" key="2">
    <source>
        <dbReference type="ARBA" id="ARBA00022691"/>
    </source>
</evidence>
<keyword evidence="4" id="KW-0408">Iron</keyword>
<keyword evidence="9" id="KW-1185">Reference proteome</keyword>
<feature type="domain" description="Radical SAM core" evidence="7">
    <location>
        <begin position="70"/>
        <end position="206"/>
    </location>
</feature>
<accession>A0ABN1HU28</accession>
<dbReference type="SFLD" id="SFLDS00029">
    <property type="entry name" value="Radical_SAM"/>
    <property type="match status" value="1"/>
</dbReference>
<keyword evidence="2" id="KW-0949">S-adenosyl-L-methionine</keyword>
<dbReference type="InterPro" id="IPR058240">
    <property type="entry name" value="rSAM_sf"/>
</dbReference>
<dbReference type="SUPFAM" id="SSF102114">
    <property type="entry name" value="Radical SAM enzymes"/>
    <property type="match status" value="1"/>
</dbReference>
<sequence length="452" mass="50646">MLHVDDGGRFFLADDGMQARLDADELDSGDAAFLARTGLLRRPGLQTHVATFTAARRRCTAGPLDYLILVPTLRCNLACSYCQVSRADVGSRRHDWSEERLAAVLAIISGLEARAVKIEFQGGEPTLRPDLIRRVIDAVPPGVDATFVVCTNLQEIGPEVLSVFDREDVQISTSLDGAAATHGRQRTGAVDRTDIFLSNLDFLLDRYGPGKISALPTIDPVSPPPASELIGAFSSRGLHSIYLRPINYQGFARKRHPHARDLNADWRRYHEEFVRTLIARNWADRTVVLEESYFSLLLRRIFRPGQDRHVDLRNPNPVGRDYVVIDHDGQVYPTDEARMLTRSGVIDLAIGDVERGWDTPERAALDAASTNDGDPHCEACAYKPFCGRDLVDDVARYGRIDLPRPETEFCRRHLHLFDLAFELIHSDDEAVLFSLRRWLGLAGDDARLAMRR</sequence>
<evidence type="ECO:0000313" key="8">
    <source>
        <dbReference type="EMBL" id="GAA0667146.1"/>
    </source>
</evidence>
<dbReference type="InterPro" id="IPR023867">
    <property type="entry name" value="Sulphatase_maturase_rSAM"/>
</dbReference>